<evidence type="ECO:0000259" key="2">
    <source>
        <dbReference type="Pfam" id="PF03070"/>
    </source>
</evidence>
<feature type="domain" description="Thiaminase-2/PQQC" evidence="2">
    <location>
        <begin position="9"/>
        <end position="213"/>
    </location>
</feature>
<dbReference type="Gene3D" id="1.20.910.10">
    <property type="entry name" value="Heme oxygenase-like"/>
    <property type="match status" value="1"/>
</dbReference>
<gene>
    <name evidence="3" type="ORF">SAMN05421869_101224</name>
</gene>
<dbReference type="Proteomes" id="UP000199202">
    <property type="component" value="Unassembled WGS sequence"/>
</dbReference>
<accession>A0A1G7YWZ5</accession>
<keyword evidence="4" id="KW-1185">Reference proteome</keyword>
<protein>
    <submittedName>
        <fullName evidence="3">Thiaminase (Transcriptional activator TenA)</fullName>
    </submittedName>
</protein>
<name>A0A1G7YWZ5_9ACTN</name>
<dbReference type="SUPFAM" id="SSF48613">
    <property type="entry name" value="Heme oxygenase-like"/>
    <property type="match status" value="1"/>
</dbReference>
<dbReference type="PANTHER" id="PTHR43198">
    <property type="entry name" value="BIFUNCTIONAL TH2 PROTEIN"/>
    <property type="match status" value="1"/>
</dbReference>
<proteinExistence type="predicted"/>
<dbReference type="AlphaFoldDB" id="A0A1G7YWZ5"/>
<dbReference type="InterPro" id="IPR016084">
    <property type="entry name" value="Haem_Oase-like_multi-hlx"/>
</dbReference>
<comment type="pathway">
    <text evidence="1">Cofactor biosynthesis; thiamine diphosphate biosynthesis.</text>
</comment>
<sequence length="238" mass="26036">MTFCDDVWQRTADLVRAIHDHPFNTALGDGTLERDRFAFYIVQDGRYLEAFSKTLATASARATDPADAAFYAQSAHTALAAERMLHAGYLSEFGLTADELAGIATSPTCLAYASYLQATALTAPYPVLAAAVLPCFWIYQDVGTALVGRSGPDHPYHKWISTYADPDFAASVDQAKSITNRLAAAADPPTRAAMVEAYCRAAAYEWMFWDSAWHREPWPTNRWLSPTPDPATSLLTGS</sequence>
<evidence type="ECO:0000313" key="4">
    <source>
        <dbReference type="Proteomes" id="UP000199202"/>
    </source>
</evidence>
<dbReference type="GO" id="GO:0005829">
    <property type="term" value="C:cytosol"/>
    <property type="evidence" value="ECO:0007669"/>
    <property type="project" value="TreeGrafter"/>
</dbReference>
<evidence type="ECO:0000313" key="3">
    <source>
        <dbReference type="EMBL" id="SDH00350.1"/>
    </source>
</evidence>
<dbReference type="OrthoDB" id="34166at2"/>
<dbReference type="STRING" id="633440.SAMN05421869_101224"/>
<dbReference type="PANTHER" id="PTHR43198:SF2">
    <property type="entry name" value="SI:CH1073-67J19.1-RELATED"/>
    <property type="match status" value="1"/>
</dbReference>
<dbReference type="InterPro" id="IPR004305">
    <property type="entry name" value="Thiaminase-2/PQQC"/>
</dbReference>
<evidence type="ECO:0000256" key="1">
    <source>
        <dbReference type="ARBA" id="ARBA00004948"/>
    </source>
</evidence>
<dbReference type="Pfam" id="PF03070">
    <property type="entry name" value="TENA_THI-4"/>
    <property type="match status" value="1"/>
</dbReference>
<dbReference type="CDD" id="cd19365">
    <property type="entry name" value="TenA_C-like"/>
    <property type="match status" value="1"/>
</dbReference>
<reference evidence="3 4" key="1">
    <citation type="submission" date="2016-10" db="EMBL/GenBank/DDBJ databases">
        <authorList>
            <person name="de Groot N.N."/>
        </authorList>
    </citation>
    <scope>NUCLEOTIDE SEQUENCE [LARGE SCALE GENOMIC DNA]</scope>
    <source>
        <strain evidence="3 4">CGMCC 4.6533</strain>
    </source>
</reference>
<organism evidence="3 4">
    <name type="scientific">Nonomuraea jiangxiensis</name>
    <dbReference type="NCBI Taxonomy" id="633440"/>
    <lineage>
        <taxon>Bacteria</taxon>
        <taxon>Bacillati</taxon>
        <taxon>Actinomycetota</taxon>
        <taxon>Actinomycetes</taxon>
        <taxon>Streptosporangiales</taxon>
        <taxon>Streptosporangiaceae</taxon>
        <taxon>Nonomuraea</taxon>
    </lineage>
</organism>
<dbReference type="EMBL" id="FNDJ01000001">
    <property type="protein sequence ID" value="SDH00350.1"/>
    <property type="molecule type" value="Genomic_DNA"/>
</dbReference>
<dbReference type="InterPro" id="IPR050967">
    <property type="entry name" value="Thiamine_Salvage_TenA"/>
</dbReference>